<dbReference type="PANTHER" id="PTHR45798">
    <property type="entry name" value="RING-H2 FINGER PROTEIN ATL61-RELATED-RELATED"/>
    <property type="match status" value="1"/>
</dbReference>
<evidence type="ECO:0000256" key="5">
    <source>
        <dbReference type="SAM" id="MobiDB-lite"/>
    </source>
</evidence>
<keyword evidence="6" id="KW-1133">Transmembrane helix</keyword>
<evidence type="ECO:0000256" key="2">
    <source>
        <dbReference type="ARBA" id="ARBA00022771"/>
    </source>
</evidence>
<proteinExistence type="predicted"/>
<dbReference type="SUPFAM" id="SSF57850">
    <property type="entry name" value="RING/U-box"/>
    <property type="match status" value="1"/>
</dbReference>
<dbReference type="AlphaFoldDB" id="A0AAD2CW00"/>
<dbReference type="InterPro" id="IPR001841">
    <property type="entry name" value="Znf_RING"/>
</dbReference>
<evidence type="ECO:0000256" key="4">
    <source>
        <dbReference type="PROSITE-ProRule" id="PRU00175"/>
    </source>
</evidence>
<reference evidence="8" key="1">
    <citation type="submission" date="2023-08" db="EMBL/GenBank/DDBJ databases">
        <authorList>
            <person name="Audoor S."/>
            <person name="Bilcke G."/>
        </authorList>
    </citation>
    <scope>NUCLEOTIDE SEQUENCE</scope>
</reference>
<keyword evidence="6" id="KW-0812">Transmembrane</keyword>
<dbReference type="Proteomes" id="UP001295423">
    <property type="component" value="Unassembled WGS sequence"/>
</dbReference>
<name>A0AAD2CW00_9STRA</name>
<feature type="region of interest" description="Disordered" evidence="5">
    <location>
        <begin position="76"/>
        <end position="104"/>
    </location>
</feature>
<dbReference type="Gene3D" id="3.30.40.10">
    <property type="entry name" value="Zinc/RING finger domain, C3HC4 (zinc finger)"/>
    <property type="match status" value="1"/>
</dbReference>
<evidence type="ECO:0000313" key="9">
    <source>
        <dbReference type="Proteomes" id="UP001295423"/>
    </source>
</evidence>
<protein>
    <recommendedName>
        <fullName evidence="7">RING-type domain-containing protein</fullName>
    </recommendedName>
</protein>
<evidence type="ECO:0000256" key="1">
    <source>
        <dbReference type="ARBA" id="ARBA00022723"/>
    </source>
</evidence>
<accession>A0AAD2CW00</accession>
<dbReference type="InterPro" id="IPR013083">
    <property type="entry name" value="Znf_RING/FYVE/PHD"/>
</dbReference>
<dbReference type="Pfam" id="PF13639">
    <property type="entry name" value="zf-RING_2"/>
    <property type="match status" value="1"/>
</dbReference>
<dbReference type="PANTHER" id="PTHR45798:SF97">
    <property type="entry name" value="ALCOHOL-SENSITIVE RING FINGER PROTEIN 1"/>
    <property type="match status" value="1"/>
</dbReference>
<feature type="domain" description="RING-type" evidence="7">
    <location>
        <begin position="116"/>
        <end position="168"/>
    </location>
</feature>
<gene>
    <name evidence="8" type="ORF">CYCCA115_LOCUS9328</name>
</gene>
<dbReference type="SMART" id="SM01197">
    <property type="entry name" value="FANCL_C"/>
    <property type="match status" value="1"/>
</dbReference>
<keyword evidence="1" id="KW-0479">Metal-binding</keyword>
<dbReference type="InterPro" id="IPR052788">
    <property type="entry name" value="RING-type_E3_ligase_ATL"/>
</dbReference>
<evidence type="ECO:0000256" key="3">
    <source>
        <dbReference type="ARBA" id="ARBA00022833"/>
    </source>
</evidence>
<keyword evidence="9" id="KW-1185">Reference proteome</keyword>
<keyword evidence="6" id="KW-0472">Membrane</keyword>
<evidence type="ECO:0000259" key="7">
    <source>
        <dbReference type="PROSITE" id="PS50089"/>
    </source>
</evidence>
<dbReference type="EMBL" id="CAKOGP040001335">
    <property type="protein sequence ID" value="CAJ1945184.1"/>
    <property type="molecule type" value="Genomic_DNA"/>
</dbReference>
<dbReference type="PROSITE" id="PS50089">
    <property type="entry name" value="ZF_RING_2"/>
    <property type="match status" value="1"/>
</dbReference>
<keyword evidence="3" id="KW-0862">Zinc</keyword>
<evidence type="ECO:0000256" key="6">
    <source>
        <dbReference type="SAM" id="Phobius"/>
    </source>
</evidence>
<evidence type="ECO:0000313" key="8">
    <source>
        <dbReference type="EMBL" id="CAJ1945184.1"/>
    </source>
</evidence>
<dbReference type="SMART" id="SM00184">
    <property type="entry name" value="RING"/>
    <property type="match status" value="1"/>
</dbReference>
<organism evidence="8 9">
    <name type="scientific">Cylindrotheca closterium</name>
    <dbReference type="NCBI Taxonomy" id="2856"/>
    <lineage>
        <taxon>Eukaryota</taxon>
        <taxon>Sar</taxon>
        <taxon>Stramenopiles</taxon>
        <taxon>Ochrophyta</taxon>
        <taxon>Bacillariophyta</taxon>
        <taxon>Bacillariophyceae</taxon>
        <taxon>Bacillariophycidae</taxon>
        <taxon>Bacillariales</taxon>
        <taxon>Bacillariaceae</taxon>
        <taxon>Cylindrotheca</taxon>
    </lineage>
</organism>
<feature type="transmembrane region" description="Helical" evidence="6">
    <location>
        <begin position="12"/>
        <end position="30"/>
    </location>
</feature>
<dbReference type="GO" id="GO:0008270">
    <property type="term" value="F:zinc ion binding"/>
    <property type="evidence" value="ECO:0007669"/>
    <property type="project" value="UniProtKB-KW"/>
</dbReference>
<keyword evidence="2 4" id="KW-0863">Zinc-finger</keyword>
<sequence length="180" mass="20592">MTDAPFNLKNTAVFIAWFLVVLFATIGAIIRKRRSRGQTTVSPLDLTRTKKEKRCEVAQEILFLKVEETTTKFKKFRATTTKEEEEEEESDIEKGQGQSSENDKGETDYRGYLNACAICLDEFQEGEMVVRSVETKECQHIFHEACMKEVISALTRKKIVNIPCPCCRQSFVEIDEIAHA</sequence>
<comment type="caution">
    <text evidence="8">The sequence shown here is derived from an EMBL/GenBank/DDBJ whole genome shotgun (WGS) entry which is preliminary data.</text>
</comment>